<evidence type="ECO:0000256" key="1">
    <source>
        <dbReference type="ARBA" id="ARBA00022490"/>
    </source>
</evidence>
<comment type="caution">
    <text evidence="3">Lacks conserved residue(s) required for the propagation of feature annotation.</text>
</comment>
<dbReference type="PANTHER" id="PTHR30592:SF1">
    <property type="entry name" value="SULFUR CARRIER PROTEIN FDHD"/>
    <property type="match status" value="1"/>
</dbReference>
<dbReference type="RefSeq" id="WP_085010708.1">
    <property type="nucleotide sequence ID" value="NZ_NAAD01000012.1"/>
</dbReference>
<proteinExistence type="inferred from homology"/>
<sequence>MEQPSNRNIVRIIQGRREEAARRVVEEFPLRLRVNDRDLATLVCSPHQLNYLVAGFLRLQGFIDSLDDIIIMGVCQADAQAELRLKSEVPGQLRPILTSGCGTGITFNLPQSILRSSAALCRSYRAADVFHVMRELNDRAEHYRNHGGIHSAAIGDADGLRLYAEDIGRHNTLDRLAGEALFRNLDLQNKLLVTSGRISTEMVAKAARLGVGLLASRTSPTDKAIDLCEQAGITLIGYLRGDRMEIFSHPQQLTVNDHPAHP</sequence>
<dbReference type="GO" id="GO:0016783">
    <property type="term" value="F:sulfurtransferase activity"/>
    <property type="evidence" value="ECO:0007669"/>
    <property type="project" value="InterPro"/>
</dbReference>
<evidence type="ECO:0000256" key="2">
    <source>
        <dbReference type="ARBA" id="ARBA00023150"/>
    </source>
</evidence>
<dbReference type="AlphaFoldDB" id="A0A1X0Y2F5"/>
<gene>
    <name evidence="3" type="primary">fdhD</name>
    <name evidence="4" type="ORF">B5V00_10305</name>
</gene>
<evidence type="ECO:0000313" key="5">
    <source>
        <dbReference type="Proteomes" id="UP000193136"/>
    </source>
</evidence>
<protein>
    <recommendedName>
        <fullName evidence="3">Sulfur carrier protein FdhD</fullName>
    </recommendedName>
</protein>
<dbReference type="EMBL" id="NAAD01000012">
    <property type="protein sequence ID" value="ORJ59278.1"/>
    <property type="molecule type" value="Genomic_DNA"/>
</dbReference>
<keyword evidence="1 3" id="KW-0963">Cytoplasm</keyword>
<dbReference type="GO" id="GO:0005737">
    <property type="term" value="C:cytoplasm"/>
    <property type="evidence" value="ECO:0007669"/>
    <property type="project" value="UniProtKB-SubCell"/>
</dbReference>
<dbReference type="SUPFAM" id="SSF53927">
    <property type="entry name" value="Cytidine deaminase-like"/>
    <property type="match status" value="1"/>
</dbReference>
<dbReference type="GO" id="GO:0097163">
    <property type="term" value="F:sulfur carrier activity"/>
    <property type="evidence" value="ECO:0007669"/>
    <property type="project" value="UniProtKB-UniRule"/>
</dbReference>
<organism evidence="4 5">
    <name type="scientific">Geothermobacter hydrogeniphilus</name>
    <dbReference type="NCBI Taxonomy" id="1969733"/>
    <lineage>
        <taxon>Bacteria</taxon>
        <taxon>Pseudomonadati</taxon>
        <taxon>Thermodesulfobacteriota</taxon>
        <taxon>Desulfuromonadia</taxon>
        <taxon>Desulfuromonadales</taxon>
        <taxon>Geothermobacteraceae</taxon>
        <taxon>Geothermobacter</taxon>
    </lineage>
</organism>
<dbReference type="Gene3D" id="3.10.20.10">
    <property type="match status" value="1"/>
</dbReference>
<accession>A0A1X0Y2F5</accession>
<dbReference type="HAMAP" id="MF_00187">
    <property type="entry name" value="FdhD"/>
    <property type="match status" value="1"/>
</dbReference>
<comment type="subcellular location">
    <subcellularLocation>
        <location evidence="3">Cytoplasm</location>
    </subcellularLocation>
</comment>
<dbReference type="OrthoDB" id="3197277at2"/>
<dbReference type="NCBIfam" id="TIGR00129">
    <property type="entry name" value="fdhD_narQ"/>
    <property type="match status" value="1"/>
</dbReference>
<evidence type="ECO:0000313" key="4">
    <source>
        <dbReference type="EMBL" id="ORJ59278.1"/>
    </source>
</evidence>
<keyword evidence="5" id="KW-1185">Reference proteome</keyword>
<dbReference type="InterPro" id="IPR003786">
    <property type="entry name" value="FdhD"/>
</dbReference>
<dbReference type="Proteomes" id="UP000193136">
    <property type="component" value="Unassembled WGS sequence"/>
</dbReference>
<dbReference type="InterPro" id="IPR016193">
    <property type="entry name" value="Cytidine_deaminase-like"/>
</dbReference>
<dbReference type="PIRSF" id="PIRSF015626">
    <property type="entry name" value="FdhD"/>
    <property type="match status" value="1"/>
</dbReference>
<dbReference type="PANTHER" id="PTHR30592">
    <property type="entry name" value="FORMATE DEHYDROGENASE"/>
    <property type="match status" value="1"/>
</dbReference>
<dbReference type="Gene3D" id="3.40.140.10">
    <property type="entry name" value="Cytidine Deaminase, domain 2"/>
    <property type="match status" value="1"/>
</dbReference>
<evidence type="ECO:0000256" key="3">
    <source>
        <dbReference type="HAMAP-Rule" id="MF_00187"/>
    </source>
</evidence>
<dbReference type="Pfam" id="PF02634">
    <property type="entry name" value="FdhD-NarQ"/>
    <property type="match status" value="1"/>
</dbReference>
<keyword evidence="2 3" id="KW-0501">Molybdenum cofactor biosynthesis</keyword>
<feature type="active site" description="Cysteine persulfide intermediate" evidence="3">
    <location>
        <position position="101"/>
    </location>
</feature>
<name>A0A1X0Y2F5_9BACT</name>
<reference evidence="4 5" key="1">
    <citation type="submission" date="2017-03" db="EMBL/GenBank/DDBJ databases">
        <title>Genome sequence of Geothermobacter sp. EPR-M, Deep-Sea Iron Reducer.</title>
        <authorList>
            <person name="Tully B."/>
            <person name="Savalia P."/>
            <person name="Abuyen K."/>
            <person name="Baughan C."/>
            <person name="Romero E."/>
            <person name="Ronkowski C."/>
            <person name="Torres B."/>
            <person name="Tremblay J."/>
            <person name="Trujillo A."/>
            <person name="Tyler M."/>
            <person name="Perez-Rodriguez I."/>
            <person name="Amend J."/>
        </authorList>
    </citation>
    <scope>NUCLEOTIDE SEQUENCE [LARGE SCALE GENOMIC DNA]</scope>
    <source>
        <strain evidence="4 5">EPR-M</strain>
    </source>
</reference>
<dbReference type="STRING" id="1969733.B5V00_10305"/>
<comment type="function">
    <text evidence="3">Required for formate dehydrogenase (FDH) activity. Acts as a sulfur carrier protein that transfers sulfur from IscS to the molybdenum cofactor prior to its insertion into FDH.</text>
</comment>
<dbReference type="GO" id="GO:0006777">
    <property type="term" value="P:Mo-molybdopterin cofactor biosynthetic process"/>
    <property type="evidence" value="ECO:0007669"/>
    <property type="project" value="UniProtKB-UniRule"/>
</dbReference>
<comment type="caution">
    <text evidence="4">The sequence shown here is derived from an EMBL/GenBank/DDBJ whole genome shotgun (WGS) entry which is preliminary data.</text>
</comment>
<comment type="similarity">
    <text evidence="3">Belongs to the FdhD family.</text>
</comment>